<evidence type="ECO:0000259" key="13">
    <source>
        <dbReference type="Pfam" id="PF07774"/>
    </source>
</evidence>
<comment type="similarity">
    <text evidence="2">Belongs to the EMC1 family.</text>
</comment>
<evidence type="ECO:0000256" key="5">
    <source>
        <dbReference type="ARBA" id="ARBA00022692"/>
    </source>
</evidence>
<comment type="subunit">
    <text evidence="3">Component of the ER membrane protein complex (EMC).</text>
</comment>
<feature type="signal peptide" evidence="12">
    <location>
        <begin position="1"/>
        <end position="20"/>
    </location>
</feature>
<dbReference type="PANTHER" id="PTHR21573">
    <property type="entry name" value="ER MEMBRANE PROTEIN COMPLEX SUBUNIT 1"/>
    <property type="match status" value="1"/>
</dbReference>
<dbReference type="AlphaFoldDB" id="A0A6G1H7G7"/>
<keyword evidence="6 12" id="KW-0732">Signal</keyword>
<evidence type="ECO:0000256" key="2">
    <source>
        <dbReference type="ARBA" id="ARBA00007904"/>
    </source>
</evidence>
<evidence type="ECO:0000256" key="6">
    <source>
        <dbReference type="ARBA" id="ARBA00022729"/>
    </source>
</evidence>
<dbReference type="InterPro" id="IPR026895">
    <property type="entry name" value="EMC1"/>
</dbReference>
<keyword evidence="5 11" id="KW-0812">Transmembrane</keyword>
<dbReference type="Pfam" id="PF07774">
    <property type="entry name" value="EMC1_C"/>
    <property type="match status" value="1"/>
</dbReference>
<evidence type="ECO:0000256" key="9">
    <source>
        <dbReference type="ARBA" id="ARBA00023136"/>
    </source>
</evidence>
<dbReference type="GO" id="GO:0034975">
    <property type="term" value="P:protein folding in endoplasmic reticulum"/>
    <property type="evidence" value="ECO:0007669"/>
    <property type="project" value="TreeGrafter"/>
</dbReference>
<accession>A0A6G1H7G7</accession>
<dbReference type="GO" id="GO:0072546">
    <property type="term" value="C:EMC complex"/>
    <property type="evidence" value="ECO:0007669"/>
    <property type="project" value="InterPro"/>
</dbReference>
<name>A0A6G1H7G7_9PEZI</name>
<comment type="subcellular location">
    <subcellularLocation>
        <location evidence="1">Endoplasmic reticulum membrane</location>
        <topology evidence="1">Single-pass type I membrane protein</topology>
    </subcellularLocation>
</comment>
<dbReference type="Gene3D" id="2.130.10.10">
    <property type="entry name" value="YVTN repeat-like/Quinoprotein amine dehydrogenase"/>
    <property type="match status" value="2"/>
</dbReference>
<keyword evidence="8 11" id="KW-1133">Transmembrane helix</keyword>
<evidence type="ECO:0000313" key="16">
    <source>
        <dbReference type="Proteomes" id="UP000800041"/>
    </source>
</evidence>
<dbReference type="SUPFAM" id="SSF50998">
    <property type="entry name" value="Quinoprotein alcohol dehydrogenase-like"/>
    <property type="match status" value="2"/>
</dbReference>
<keyword evidence="16" id="KW-1185">Reference proteome</keyword>
<evidence type="ECO:0000256" key="11">
    <source>
        <dbReference type="SAM" id="Phobius"/>
    </source>
</evidence>
<protein>
    <recommendedName>
        <fullName evidence="4">ER membrane protein complex subunit 1</fullName>
    </recommendedName>
</protein>
<dbReference type="Pfam" id="PF25293">
    <property type="entry name" value="Beta-prop_EMC1_N"/>
    <property type="match status" value="1"/>
</dbReference>
<evidence type="ECO:0000256" key="12">
    <source>
        <dbReference type="SAM" id="SignalP"/>
    </source>
</evidence>
<dbReference type="InterPro" id="IPR058545">
    <property type="entry name" value="Beta-prop_EMC1_1st"/>
</dbReference>
<dbReference type="InterPro" id="IPR011678">
    <property type="entry name" value="EMC1_C"/>
</dbReference>
<feature type="chain" id="PRO_5026016248" description="ER membrane protein complex subunit 1" evidence="12">
    <location>
        <begin position="21"/>
        <end position="939"/>
    </location>
</feature>
<feature type="domain" description="EMC1 first beta-propeller" evidence="14">
    <location>
        <begin position="21"/>
        <end position="430"/>
    </location>
</feature>
<dbReference type="Proteomes" id="UP000800041">
    <property type="component" value="Unassembled WGS sequence"/>
</dbReference>
<dbReference type="InterPro" id="IPR015943">
    <property type="entry name" value="WD40/YVTN_repeat-like_dom_sf"/>
</dbReference>
<evidence type="ECO:0000256" key="10">
    <source>
        <dbReference type="ARBA" id="ARBA00023180"/>
    </source>
</evidence>
<evidence type="ECO:0000256" key="4">
    <source>
        <dbReference type="ARBA" id="ARBA00020824"/>
    </source>
</evidence>
<evidence type="ECO:0000256" key="7">
    <source>
        <dbReference type="ARBA" id="ARBA00022824"/>
    </source>
</evidence>
<sequence>MLLRALLLPTTALLIPSVSSIFLDDAYKVDYHHALLGFPQEQSTFFHPPFAGSKASLVYTLSEKSVLGAINPKDGSLVWRQKLNGNATEAALRAGEGQDVVVSGSGAEVSAWSSSDGRLSWTNNFGDEAVKDVEILELQDPKAVAGVKDVIVLSSGNQPVVRRLAGGSGEAIWTFIDDSGDIPLQVSASATHIFYVSLYSSMMGSVNTRVTTLDPVTGQRLEVASLSTASEVTGPNDILYVGVNSAVPIVAWSDEKRTVLKMGILGTSSLSVNTIENDREDKVEKITFHAPHRINAMSHFLVHFQGSKTNWAEVYHINLQTSKITKAYTLPRISGSSAFSVSTSDANVYFTRITDEEMVIVSSASHGILARWPITDSAESSKFGDAHPVSAVSEVIPRSGSAYAVRAAVLLSNGDWSLIRNGEKDWTRHEALAGVTKAVFARQSGMDGLTQELEIESHANIASAYIHRIKRHIKDLQHLPSWLQNLPKRILDNFLPGGSSESAEGIQSDKFGFHQLVVTLSENGLLSALDAGNAGRVVWSTAIAKGDPEDTFEVLRSNADGTVTVSSTLAHEVHTFNASTGKAISASDTAPESPEVLTNVVYDVIDGVLKAGLATAGQTMSSVWQFAPANGERIVSVTARPTTDPVASIGKVLGDRNVLYKFLNPNLVLIITVVDASRTAAVYLLDSTSGEILYSETHAQVDTSRKITGAVSENWFSYSLALDSTSLSDSSSNGYQLVIAELYESAIANDRGPLGATENYSSINPTLESQKPYVISQSYHISEEISQMRVTQTKQGITSKQLLVTLPRSNSVVGIPRQVLDPRRPVGRDPNATEVTEGLMRYMPVLEFDPKWYLNHRREVIGVEEIITSPANVESTSLVFAYGLDIFGTRVSPSFTFDILGKDFNKLQMSATVVALFFGVLVVAPLVRRKQINSRWQMT</sequence>
<evidence type="ECO:0000259" key="14">
    <source>
        <dbReference type="Pfam" id="PF25293"/>
    </source>
</evidence>
<keyword evidence="7" id="KW-0256">Endoplasmic reticulum</keyword>
<reference evidence="15" key="1">
    <citation type="journal article" date="2020" name="Stud. Mycol.">
        <title>101 Dothideomycetes genomes: a test case for predicting lifestyles and emergence of pathogens.</title>
        <authorList>
            <person name="Haridas S."/>
            <person name="Albert R."/>
            <person name="Binder M."/>
            <person name="Bloem J."/>
            <person name="Labutti K."/>
            <person name="Salamov A."/>
            <person name="Andreopoulos B."/>
            <person name="Baker S."/>
            <person name="Barry K."/>
            <person name="Bills G."/>
            <person name="Bluhm B."/>
            <person name="Cannon C."/>
            <person name="Castanera R."/>
            <person name="Culley D."/>
            <person name="Daum C."/>
            <person name="Ezra D."/>
            <person name="Gonzalez J."/>
            <person name="Henrissat B."/>
            <person name="Kuo A."/>
            <person name="Liang C."/>
            <person name="Lipzen A."/>
            <person name="Lutzoni F."/>
            <person name="Magnuson J."/>
            <person name="Mondo S."/>
            <person name="Nolan M."/>
            <person name="Ohm R."/>
            <person name="Pangilinan J."/>
            <person name="Park H.-J."/>
            <person name="Ramirez L."/>
            <person name="Alfaro M."/>
            <person name="Sun H."/>
            <person name="Tritt A."/>
            <person name="Yoshinaga Y."/>
            <person name="Zwiers L.-H."/>
            <person name="Turgeon B."/>
            <person name="Goodwin S."/>
            <person name="Spatafora J."/>
            <person name="Crous P."/>
            <person name="Grigoriev I."/>
        </authorList>
    </citation>
    <scope>NUCLEOTIDE SEQUENCE</scope>
    <source>
        <strain evidence="15">CBS 113979</strain>
    </source>
</reference>
<organism evidence="15 16">
    <name type="scientific">Aulographum hederae CBS 113979</name>
    <dbReference type="NCBI Taxonomy" id="1176131"/>
    <lineage>
        <taxon>Eukaryota</taxon>
        <taxon>Fungi</taxon>
        <taxon>Dikarya</taxon>
        <taxon>Ascomycota</taxon>
        <taxon>Pezizomycotina</taxon>
        <taxon>Dothideomycetes</taxon>
        <taxon>Pleosporomycetidae</taxon>
        <taxon>Aulographales</taxon>
        <taxon>Aulographaceae</taxon>
    </lineage>
</organism>
<keyword evidence="9 11" id="KW-0472">Membrane</keyword>
<evidence type="ECO:0000313" key="15">
    <source>
        <dbReference type="EMBL" id="KAF1988908.1"/>
    </source>
</evidence>
<evidence type="ECO:0000256" key="1">
    <source>
        <dbReference type="ARBA" id="ARBA00004115"/>
    </source>
</evidence>
<feature type="transmembrane region" description="Helical" evidence="11">
    <location>
        <begin position="907"/>
        <end position="927"/>
    </location>
</feature>
<dbReference type="InterPro" id="IPR011047">
    <property type="entry name" value="Quinoprotein_ADH-like_sf"/>
</dbReference>
<dbReference type="PANTHER" id="PTHR21573:SF0">
    <property type="entry name" value="ER MEMBRANE PROTEIN COMPLEX SUBUNIT 1"/>
    <property type="match status" value="1"/>
</dbReference>
<proteinExistence type="inferred from homology"/>
<evidence type="ECO:0000256" key="3">
    <source>
        <dbReference type="ARBA" id="ARBA00011276"/>
    </source>
</evidence>
<dbReference type="OrthoDB" id="28092at2759"/>
<keyword evidence="10" id="KW-0325">Glycoprotein</keyword>
<evidence type="ECO:0000256" key="8">
    <source>
        <dbReference type="ARBA" id="ARBA00022989"/>
    </source>
</evidence>
<feature type="domain" description="ER membrane protein complex subunit 1 C-terminal" evidence="13">
    <location>
        <begin position="712"/>
        <end position="936"/>
    </location>
</feature>
<dbReference type="EMBL" id="ML977147">
    <property type="protein sequence ID" value="KAF1988908.1"/>
    <property type="molecule type" value="Genomic_DNA"/>
</dbReference>
<gene>
    <name evidence="15" type="ORF">K402DRAFT_402596</name>
</gene>